<dbReference type="PANTHER" id="PTHR23513:SF17">
    <property type="entry name" value="MEMBRANE PROTEIN"/>
    <property type="match status" value="1"/>
</dbReference>
<dbReference type="PROSITE" id="PS50850">
    <property type="entry name" value="MFS"/>
    <property type="match status" value="1"/>
</dbReference>
<sequence length="362" mass="38178">MGPFVGTILDRFSRQRAIFLANIVRAATLGVIALLMFNDRTGVEITVFVLIAFGVNRLILAGLSAGIPLMTNPQSLIAANALAVTGGSVWVVLGGGIGLGIRQLVNGVESANHADALLVLVAAFGYLIAALLAALLKKNEIGPLSHEIAEGGFFQGIREMRDGFNFLRIHQDAARGIAATAIHRGGITALTLATLLLERNTFHSPADSEAGLAGVSIALTIAAFGFVVGAAIAPYGVRTFGRHRWIRFSILAASASSLFLVIDRNPGLLFATAFFTALFGQSVKVTNDALVQSKIEDIFRGRVFAVYDVLVNGAIVIGALIAAWILPISGDTWSLPLLISISWALVGLVLLRPKKFLTKGGV</sequence>
<dbReference type="InterPro" id="IPR011701">
    <property type="entry name" value="MFS"/>
</dbReference>
<evidence type="ECO:0000259" key="7">
    <source>
        <dbReference type="PROSITE" id="PS50850"/>
    </source>
</evidence>
<feature type="transmembrane region" description="Helical" evidence="6">
    <location>
        <begin position="116"/>
        <end position="136"/>
    </location>
</feature>
<feature type="transmembrane region" description="Helical" evidence="6">
    <location>
        <begin position="17"/>
        <end position="37"/>
    </location>
</feature>
<accession>A0A6J6BLZ0</accession>
<keyword evidence="4 6" id="KW-1133">Transmembrane helix</keyword>
<name>A0A6J6BLZ0_9ZZZZ</name>
<keyword evidence="3 6" id="KW-0812">Transmembrane</keyword>
<keyword evidence="5 6" id="KW-0472">Membrane</keyword>
<gene>
    <name evidence="8" type="ORF">UFOPK1458_00197</name>
</gene>
<dbReference type="EMBL" id="CAEZSQ010000023">
    <property type="protein sequence ID" value="CAB4539453.1"/>
    <property type="molecule type" value="Genomic_DNA"/>
</dbReference>
<evidence type="ECO:0000313" key="8">
    <source>
        <dbReference type="EMBL" id="CAB4539453.1"/>
    </source>
</evidence>
<evidence type="ECO:0000256" key="6">
    <source>
        <dbReference type="SAM" id="Phobius"/>
    </source>
</evidence>
<protein>
    <submittedName>
        <fullName evidence="8">Unannotated protein</fullName>
    </submittedName>
</protein>
<evidence type="ECO:0000256" key="4">
    <source>
        <dbReference type="ARBA" id="ARBA00022989"/>
    </source>
</evidence>
<feature type="transmembrane region" description="Helical" evidence="6">
    <location>
        <begin position="268"/>
        <end position="291"/>
    </location>
</feature>
<feature type="transmembrane region" description="Helical" evidence="6">
    <location>
        <begin position="245"/>
        <end position="262"/>
    </location>
</feature>
<dbReference type="GO" id="GO:0022857">
    <property type="term" value="F:transmembrane transporter activity"/>
    <property type="evidence" value="ECO:0007669"/>
    <property type="project" value="InterPro"/>
</dbReference>
<feature type="transmembrane region" description="Helical" evidence="6">
    <location>
        <begin position="303"/>
        <end position="326"/>
    </location>
</feature>
<evidence type="ECO:0000256" key="3">
    <source>
        <dbReference type="ARBA" id="ARBA00022692"/>
    </source>
</evidence>
<dbReference type="SUPFAM" id="SSF103473">
    <property type="entry name" value="MFS general substrate transporter"/>
    <property type="match status" value="1"/>
</dbReference>
<feature type="transmembrane region" description="Helical" evidence="6">
    <location>
        <begin position="43"/>
        <end position="65"/>
    </location>
</feature>
<dbReference type="Gene3D" id="1.20.1250.20">
    <property type="entry name" value="MFS general substrate transporter like domains"/>
    <property type="match status" value="1"/>
</dbReference>
<dbReference type="AlphaFoldDB" id="A0A6J6BLZ0"/>
<dbReference type="InterPro" id="IPR036259">
    <property type="entry name" value="MFS_trans_sf"/>
</dbReference>
<reference evidence="8" key="1">
    <citation type="submission" date="2020-05" db="EMBL/GenBank/DDBJ databases">
        <authorList>
            <person name="Chiriac C."/>
            <person name="Salcher M."/>
            <person name="Ghai R."/>
            <person name="Kavagutti S V."/>
        </authorList>
    </citation>
    <scope>NUCLEOTIDE SEQUENCE</scope>
</reference>
<proteinExistence type="predicted"/>
<comment type="subcellular location">
    <subcellularLocation>
        <location evidence="1">Cell membrane</location>
        <topology evidence="1">Multi-pass membrane protein</topology>
    </subcellularLocation>
</comment>
<feature type="transmembrane region" description="Helical" evidence="6">
    <location>
        <begin position="332"/>
        <end position="351"/>
    </location>
</feature>
<evidence type="ECO:0000256" key="1">
    <source>
        <dbReference type="ARBA" id="ARBA00004651"/>
    </source>
</evidence>
<feature type="domain" description="Major facilitator superfamily (MFS) profile" evidence="7">
    <location>
        <begin position="118"/>
        <end position="362"/>
    </location>
</feature>
<dbReference type="Pfam" id="PF07690">
    <property type="entry name" value="MFS_1"/>
    <property type="match status" value="1"/>
</dbReference>
<feature type="transmembrane region" description="Helical" evidence="6">
    <location>
        <begin position="212"/>
        <end position="233"/>
    </location>
</feature>
<dbReference type="GO" id="GO:0005886">
    <property type="term" value="C:plasma membrane"/>
    <property type="evidence" value="ECO:0007669"/>
    <property type="project" value="UniProtKB-SubCell"/>
</dbReference>
<evidence type="ECO:0000256" key="5">
    <source>
        <dbReference type="ARBA" id="ARBA00023136"/>
    </source>
</evidence>
<feature type="transmembrane region" description="Helical" evidence="6">
    <location>
        <begin position="77"/>
        <end position="101"/>
    </location>
</feature>
<dbReference type="InterPro" id="IPR020846">
    <property type="entry name" value="MFS_dom"/>
</dbReference>
<dbReference type="PANTHER" id="PTHR23513">
    <property type="entry name" value="INTEGRAL MEMBRANE EFFLUX PROTEIN-RELATED"/>
    <property type="match status" value="1"/>
</dbReference>
<organism evidence="8">
    <name type="scientific">freshwater metagenome</name>
    <dbReference type="NCBI Taxonomy" id="449393"/>
    <lineage>
        <taxon>unclassified sequences</taxon>
        <taxon>metagenomes</taxon>
        <taxon>ecological metagenomes</taxon>
    </lineage>
</organism>
<keyword evidence="2" id="KW-1003">Cell membrane</keyword>
<evidence type="ECO:0000256" key="2">
    <source>
        <dbReference type="ARBA" id="ARBA00022475"/>
    </source>
</evidence>